<comment type="similarity">
    <text evidence="1">Belongs to the Cu-Zn superoxide dismutase family.</text>
</comment>
<feature type="domain" description="Superoxide dismutase copper/zinc binding" evidence="3">
    <location>
        <begin position="44"/>
        <end position="171"/>
    </location>
</feature>
<dbReference type="InterPro" id="IPR001424">
    <property type="entry name" value="SOD_Cu_Zn_dom"/>
</dbReference>
<keyword evidence="5" id="KW-1185">Reference proteome</keyword>
<dbReference type="EMBL" id="FOXV01000001">
    <property type="protein sequence ID" value="SFP97166.1"/>
    <property type="molecule type" value="Genomic_DNA"/>
</dbReference>
<sequence>MFTRSLICAAALAAGMAHAQSDASGEMSPAAMATLVNADGAEVGEVQIFEATEGLLLRVSASDMEPGYHGFHLHETGACEGDFTSAGDHYNPDGSEHGLLAGDSAHAGDLPNIFASDAGEVRADIHAAHLTMDGDTAPIMDDDGSAFIIHENADSYQAEAGAGGRVACGIVEMAGS</sequence>
<gene>
    <name evidence="4" type="ORF">SAMN05421853_101100</name>
</gene>
<dbReference type="AlphaFoldDB" id="A0A1I5UR20"/>
<dbReference type="Pfam" id="PF00080">
    <property type="entry name" value="Sod_Cu"/>
    <property type="match status" value="1"/>
</dbReference>
<dbReference type="Proteomes" id="UP000243106">
    <property type="component" value="Unassembled WGS sequence"/>
</dbReference>
<feature type="chain" id="PRO_5017478452" evidence="2">
    <location>
        <begin position="20"/>
        <end position="176"/>
    </location>
</feature>
<protein>
    <submittedName>
        <fullName evidence="4">Superoxide dismutase, Cu-Zn family</fullName>
    </submittedName>
</protein>
<evidence type="ECO:0000259" key="3">
    <source>
        <dbReference type="Pfam" id="PF00080"/>
    </source>
</evidence>
<dbReference type="GO" id="GO:0006801">
    <property type="term" value="P:superoxide metabolic process"/>
    <property type="evidence" value="ECO:0007669"/>
    <property type="project" value="InterPro"/>
</dbReference>
<feature type="signal peptide" evidence="2">
    <location>
        <begin position="1"/>
        <end position="19"/>
    </location>
</feature>
<dbReference type="Gene3D" id="2.60.40.200">
    <property type="entry name" value="Superoxide dismutase, copper/zinc binding domain"/>
    <property type="match status" value="1"/>
</dbReference>
<dbReference type="RefSeq" id="WP_245760143.1">
    <property type="nucleotide sequence ID" value="NZ_FOXV01000001.1"/>
</dbReference>
<dbReference type="STRING" id="93684.SAMN05421853_101100"/>
<dbReference type="PANTHER" id="PTHR10003">
    <property type="entry name" value="SUPEROXIDE DISMUTASE CU-ZN -RELATED"/>
    <property type="match status" value="1"/>
</dbReference>
<keyword evidence="2" id="KW-0732">Signal</keyword>
<evidence type="ECO:0000313" key="5">
    <source>
        <dbReference type="Proteomes" id="UP000243106"/>
    </source>
</evidence>
<dbReference type="SUPFAM" id="SSF49329">
    <property type="entry name" value="Cu,Zn superoxide dismutase-like"/>
    <property type="match status" value="1"/>
</dbReference>
<accession>A0A1I5UR20</accession>
<dbReference type="InterPro" id="IPR036423">
    <property type="entry name" value="SOD-like_Cu/Zn_dom_sf"/>
</dbReference>
<reference evidence="5" key="1">
    <citation type="submission" date="2016-10" db="EMBL/GenBank/DDBJ databases">
        <authorList>
            <person name="Varghese N."/>
            <person name="Submissions S."/>
        </authorList>
    </citation>
    <scope>NUCLEOTIDE SEQUENCE [LARGE SCALE GENOMIC DNA]</scope>
    <source>
        <strain evidence="5">JCM 10271</strain>
    </source>
</reference>
<evidence type="ECO:0000256" key="1">
    <source>
        <dbReference type="ARBA" id="ARBA00010457"/>
    </source>
</evidence>
<dbReference type="GO" id="GO:0005507">
    <property type="term" value="F:copper ion binding"/>
    <property type="evidence" value="ECO:0007669"/>
    <property type="project" value="InterPro"/>
</dbReference>
<evidence type="ECO:0000256" key="2">
    <source>
        <dbReference type="SAM" id="SignalP"/>
    </source>
</evidence>
<organism evidence="4 5">
    <name type="scientific">Roseivivax halotolerans</name>
    <dbReference type="NCBI Taxonomy" id="93684"/>
    <lineage>
        <taxon>Bacteria</taxon>
        <taxon>Pseudomonadati</taxon>
        <taxon>Pseudomonadota</taxon>
        <taxon>Alphaproteobacteria</taxon>
        <taxon>Rhodobacterales</taxon>
        <taxon>Roseobacteraceae</taxon>
        <taxon>Roseivivax</taxon>
    </lineage>
</organism>
<proteinExistence type="inferred from homology"/>
<dbReference type="PRINTS" id="PR00068">
    <property type="entry name" value="CUZNDISMTASE"/>
</dbReference>
<name>A0A1I5UR20_9RHOB</name>
<dbReference type="CDD" id="cd00305">
    <property type="entry name" value="Cu-Zn_Superoxide_Dismutase"/>
    <property type="match status" value="1"/>
</dbReference>
<evidence type="ECO:0000313" key="4">
    <source>
        <dbReference type="EMBL" id="SFP97166.1"/>
    </source>
</evidence>
<dbReference type="InterPro" id="IPR024134">
    <property type="entry name" value="SOD_Cu/Zn_/chaperone"/>
</dbReference>